<keyword evidence="7" id="KW-1185">Reference proteome</keyword>
<dbReference type="Pfam" id="PF01649">
    <property type="entry name" value="Ribosomal_S20p"/>
    <property type="match status" value="1"/>
</dbReference>
<reference evidence="6" key="1">
    <citation type="submission" date="2024-02" db="EMBL/GenBank/DDBJ databases">
        <authorList>
            <consortium name="ELIXIR-Norway"/>
            <consortium name="Elixir Norway"/>
        </authorList>
    </citation>
    <scope>NUCLEOTIDE SEQUENCE</scope>
</reference>
<accession>A0ABP0X0L6</accession>
<evidence type="ECO:0000256" key="3">
    <source>
        <dbReference type="ARBA" id="ARBA00022884"/>
    </source>
</evidence>
<keyword evidence="4" id="KW-0689">Ribosomal protein</keyword>
<dbReference type="InterPro" id="IPR002583">
    <property type="entry name" value="Ribosomal_bS20"/>
</dbReference>
<gene>
    <name evidence="6" type="ORF">CSSPJE1EN1_LOCUS17019</name>
</gene>
<evidence type="ECO:0000313" key="6">
    <source>
        <dbReference type="EMBL" id="CAK9271541.1"/>
    </source>
</evidence>
<dbReference type="PANTHER" id="PTHR33398:SF1">
    <property type="entry name" value="SMALL RIBOSOMAL SUBUNIT PROTEIN BS20C"/>
    <property type="match status" value="1"/>
</dbReference>
<dbReference type="EMBL" id="OZ020099">
    <property type="protein sequence ID" value="CAK9271541.1"/>
    <property type="molecule type" value="Genomic_DNA"/>
</dbReference>
<evidence type="ECO:0000256" key="5">
    <source>
        <dbReference type="ARBA" id="ARBA00023274"/>
    </source>
</evidence>
<dbReference type="HAMAP" id="MF_00500">
    <property type="entry name" value="Ribosomal_bS20"/>
    <property type="match status" value="1"/>
</dbReference>
<evidence type="ECO:0000313" key="7">
    <source>
        <dbReference type="Proteomes" id="UP001497444"/>
    </source>
</evidence>
<dbReference type="PANTHER" id="PTHR33398">
    <property type="entry name" value="30S RIBOSOMAL PROTEIN S20"/>
    <property type="match status" value="1"/>
</dbReference>
<dbReference type="SUPFAM" id="SSF46992">
    <property type="entry name" value="Ribosomal protein S20"/>
    <property type="match status" value="1"/>
</dbReference>
<keyword evidence="3" id="KW-0694">RNA-binding</keyword>
<organism evidence="6 7">
    <name type="scientific">Sphagnum jensenii</name>
    <dbReference type="NCBI Taxonomy" id="128206"/>
    <lineage>
        <taxon>Eukaryota</taxon>
        <taxon>Viridiplantae</taxon>
        <taxon>Streptophyta</taxon>
        <taxon>Embryophyta</taxon>
        <taxon>Bryophyta</taxon>
        <taxon>Sphagnophytina</taxon>
        <taxon>Sphagnopsida</taxon>
        <taxon>Sphagnales</taxon>
        <taxon>Sphagnaceae</taxon>
        <taxon>Sphagnum</taxon>
    </lineage>
</organism>
<dbReference type="InterPro" id="IPR036510">
    <property type="entry name" value="Ribosomal_bS20_sf"/>
</dbReference>
<keyword evidence="5" id="KW-0687">Ribonucleoprotein</keyword>
<keyword evidence="2" id="KW-0699">rRNA-binding</keyword>
<evidence type="ECO:0008006" key="8">
    <source>
        <dbReference type="Google" id="ProtNLM"/>
    </source>
</evidence>
<evidence type="ECO:0000256" key="4">
    <source>
        <dbReference type="ARBA" id="ARBA00022980"/>
    </source>
</evidence>
<evidence type="ECO:0000256" key="1">
    <source>
        <dbReference type="ARBA" id="ARBA00007634"/>
    </source>
</evidence>
<dbReference type="Proteomes" id="UP001497444">
    <property type="component" value="Chromosome 4"/>
</dbReference>
<protein>
    <recommendedName>
        <fullName evidence="8">30S ribosomal protein S20, chloroplastic</fullName>
    </recommendedName>
</protein>
<proteinExistence type="inferred from homology"/>
<dbReference type="Gene3D" id="1.20.58.110">
    <property type="entry name" value="Ribosomal protein S20"/>
    <property type="match status" value="1"/>
</dbReference>
<dbReference type="NCBIfam" id="TIGR00029">
    <property type="entry name" value="S20"/>
    <property type="match status" value="1"/>
</dbReference>
<name>A0ABP0X0L6_9BRYO</name>
<sequence length="179" mass="19312">MASVACTAVSPCASISISAWGSNSRHSSVVSLRSCRAVSSSCFLGNRLQCKVLPPLVIRRPVLVRAAAAPATKKPDQAEKRARQAEKHRLYNKSRKSEVHTRMKKVFVALDGLKKKGQATSEDIAPVESLIAEAFSIIDKAVKVGTIHRNKGGHQKSRLSRAKKALEIQLGLYSPVAAS</sequence>
<comment type="similarity">
    <text evidence="1">Belongs to the bacterial ribosomal protein bS20 family.</text>
</comment>
<evidence type="ECO:0000256" key="2">
    <source>
        <dbReference type="ARBA" id="ARBA00022730"/>
    </source>
</evidence>